<evidence type="ECO:0000313" key="1">
    <source>
        <dbReference type="EMBL" id="KAI7985165.1"/>
    </source>
</evidence>
<keyword evidence="2" id="KW-1185">Reference proteome</keyword>
<proteinExistence type="predicted"/>
<gene>
    <name evidence="1" type="ORF">LOK49_LG14G00092</name>
</gene>
<protein>
    <submittedName>
        <fullName evidence="1">Double-stranded RNA-binding protein 4</fullName>
    </submittedName>
</protein>
<name>A0ACC0F9E0_9ERIC</name>
<dbReference type="EMBL" id="CM045772">
    <property type="protein sequence ID" value="KAI7985165.1"/>
    <property type="molecule type" value="Genomic_DNA"/>
</dbReference>
<organism evidence="1 2">
    <name type="scientific">Camellia lanceoleosa</name>
    <dbReference type="NCBI Taxonomy" id="1840588"/>
    <lineage>
        <taxon>Eukaryota</taxon>
        <taxon>Viridiplantae</taxon>
        <taxon>Streptophyta</taxon>
        <taxon>Embryophyta</taxon>
        <taxon>Tracheophyta</taxon>
        <taxon>Spermatophyta</taxon>
        <taxon>Magnoliopsida</taxon>
        <taxon>eudicotyledons</taxon>
        <taxon>Gunneridae</taxon>
        <taxon>Pentapetalae</taxon>
        <taxon>asterids</taxon>
        <taxon>Ericales</taxon>
        <taxon>Theaceae</taxon>
        <taxon>Camellia</taxon>
    </lineage>
</organism>
<accession>A0ACC0F9E0</accession>
<sequence>MAPPQSKTFMPDHLMHKNRLQEYTQKSALQLPVYQTINEGFPHAPKFRSTVLVNGEKYTSVHTFSQRKEAEQEVAKYALERAMKREEVEVFPLIHQEEILFCKSILHEFAVKMNLNIPKYTTRHAQGLQLVYVSSLVFDGKTFTGEVAGSKKVAEQLAARASIQSLLGSDSGTVLRQIIKAKGKHNASLQIANDSTFLPITVKQENSSQQLTNILHSDVGSFSEDTIIDSSYIRKRRLEISNWEQKKMRCLDQ</sequence>
<comment type="caution">
    <text evidence="1">The sequence shown here is derived from an EMBL/GenBank/DDBJ whole genome shotgun (WGS) entry which is preliminary data.</text>
</comment>
<evidence type="ECO:0000313" key="2">
    <source>
        <dbReference type="Proteomes" id="UP001060215"/>
    </source>
</evidence>
<reference evidence="1 2" key="1">
    <citation type="journal article" date="2022" name="Plant J.">
        <title>Chromosome-level genome of Camellia lanceoleosa provides a valuable resource for understanding genome evolution and self-incompatibility.</title>
        <authorList>
            <person name="Gong W."/>
            <person name="Xiao S."/>
            <person name="Wang L."/>
            <person name="Liao Z."/>
            <person name="Chang Y."/>
            <person name="Mo W."/>
            <person name="Hu G."/>
            <person name="Li W."/>
            <person name="Zhao G."/>
            <person name="Zhu H."/>
            <person name="Hu X."/>
            <person name="Ji K."/>
            <person name="Xiang X."/>
            <person name="Song Q."/>
            <person name="Yuan D."/>
            <person name="Jin S."/>
            <person name="Zhang L."/>
        </authorList>
    </citation>
    <scope>NUCLEOTIDE SEQUENCE [LARGE SCALE GENOMIC DNA]</scope>
    <source>
        <strain evidence="1">SQ_2022a</strain>
    </source>
</reference>
<dbReference type="Proteomes" id="UP001060215">
    <property type="component" value="Chromosome 15"/>
</dbReference>